<dbReference type="RefSeq" id="WP_231921125.1">
    <property type="nucleotide sequence ID" value="NZ_LT594323.1"/>
</dbReference>
<dbReference type="InterPro" id="IPR029083">
    <property type="entry name" value="Imm32"/>
</dbReference>
<evidence type="ECO:0000313" key="1">
    <source>
        <dbReference type="EMBL" id="SBT45437.1"/>
    </source>
</evidence>
<proteinExistence type="predicted"/>
<dbReference type="AlphaFoldDB" id="A0A1A8ZNP2"/>
<sequence length="134" mass="13525">MTPVQVLLDPASGEVDLSGTADDYHALAALLTAGGGTLPAEPDAVDAFGRTALSRIQVSTAPDRPVLISVDADGVLRISGAAASRAVLASNVAAMAAAEDGGHLHVEHFPDHPYLAEGSASLIINSPHGGMPLR</sequence>
<evidence type="ECO:0000313" key="2">
    <source>
        <dbReference type="Proteomes" id="UP000199385"/>
    </source>
</evidence>
<reference evidence="2" key="1">
    <citation type="submission" date="2016-06" db="EMBL/GenBank/DDBJ databases">
        <authorList>
            <person name="Varghese N."/>
            <person name="Submissions Spin"/>
        </authorList>
    </citation>
    <scope>NUCLEOTIDE SEQUENCE [LARGE SCALE GENOMIC DNA]</scope>
    <source>
        <strain evidence="2">DSM 44815</strain>
    </source>
</reference>
<dbReference type="EMBL" id="LT594323">
    <property type="protein sequence ID" value="SBT45437.1"/>
    <property type="molecule type" value="Genomic_DNA"/>
</dbReference>
<dbReference type="PATRIC" id="fig|261654.4.peg.3085"/>
<protein>
    <submittedName>
        <fullName evidence="1">Uncharacterized protein</fullName>
    </submittedName>
</protein>
<accession>A0A1A8ZNP2</accession>
<dbReference type="Proteomes" id="UP000199385">
    <property type="component" value="Chromosome I"/>
</dbReference>
<organism evidence="1 2">
    <name type="scientific">Micromonospora auratinigra</name>
    <dbReference type="NCBI Taxonomy" id="261654"/>
    <lineage>
        <taxon>Bacteria</taxon>
        <taxon>Bacillati</taxon>
        <taxon>Actinomycetota</taxon>
        <taxon>Actinomycetes</taxon>
        <taxon>Micromonosporales</taxon>
        <taxon>Micromonosporaceae</taxon>
        <taxon>Micromonospora</taxon>
    </lineage>
</organism>
<dbReference type="Pfam" id="PF15566">
    <property type="entry name" value="Imm32"/>
    <property type="match status" value="1"/>
</dbReference>
<name>A0A1A8ZNP2_9ACTN</name>
<gene>
    <name evidence="1" type="ORF">GA0070611_3032</name>
</gene>
<keyword evidence="2" id="KW-1185">Reference proteome</keyword>